<dbReference type="AlphaFoldDB" id="A0A1N6FJZ2"/>
<organism evidence="2 3">
    <name type="scientific">Vannielia litorea</name>
    <dbReference type="NCBI Taxonomy" id="1217970"/>
    <lineage>
        <taxon>Bacteria</taxon>
        <taxon>Pseudomonadati</taxon>
        <taxon>Pseudomonadota</taxon>
        <taxon>Alphaproteobacteria</taxon>
        <taxon>Rhodobacterales</taxon>
        <taxon>Paracoccaceae</taxon>
        <taxon>Vannielia</taxon>
    </lineage>
</organism>
<protein>
    <recommendedName>
        <fullName evidence="4">PRC-barrel domain-containing protein</fullName>
    </recommendedName>
</protein>
<dbReference type="EMBL" id="FSRL01000001">
    <property type="protein sequence ID" value="SIN95540.1"/>
    <property type="molecule type" value="Genomic_DNA"/>
</dbReference>
<keyword evidence="1" id="KW-0732">Signal</keyword>
<dbReference type="OrthoDB" id="9983163at2"/>
<sequence length="208" mass="20368">MDYLTKNGLKAATAMVAAALCLATPQPVQALEIGVSLGGGGGVSASVGAGKSGVDAGVSVGGGGGVSAGVSVGGSSSGGSAEVDVAIGGGHGATPESSGTGGAVTASAMTAPAAMTEAEAERKRLLLAQRLASYKGTALLSSDGVVLGRVLAVSYSSAGVEVVARLSGELGSHEGRTVKLTTDPRSLDDRKVQLRLTERRFTRSLRDL</sequence>
<feature type="signal peptide" evidence="1">
    <location>
        <begin position="1"/>
        <end position="30"/>
    </location>
</feature>
<gene>
    <name evidence="2" type="ORF">SAMN05444002_1726</name>
</gene>
<proteinExistence type="predicted"/>
<keyword evidence="3" id="KW-1185">Reference proteome</keyword>
<dbReference type="RefSeq" id="WP_074255829.1">
    <property type="nucleotide sequence ID" value="NZ_FSRL01000001.1"/>
</dbReference>
<evidence type="ECO:0000313" key="3">
    <source>
        <dbReference type="Proteomes" id="UP000184932"/>
    </source>
</evidence>
<evidence type="ECO:0008006" key="4">
    <source>
        <dbReference type="Google" id="ProtNLM"/>
    </source>
</evidence>
<feature type="chain" id="PRO_5012952448" description="PRC-barrel domain-containing protein" evidence="1">
    <location>
        <begin position="31"/>
        <end position="208"/>
    </location>
</feature>
<reference evidence="3" key="1">
    <citation type="submission" date="2016-11" db="EMBL/GenBank/DDBJ databases">
        <authorList>
            <person name="Varghese N."/>
            <person name="Submissions S."/>
        </authorList>
    </citation>
    <scope>NUCLEOTIDE SEQUENCE [LARGE SCALE GENOMIC DNA]</scope>
    <source>
        <strain evidence="3">DSM 29440</strain>
    </source>
</reference>
<name>A0A1N6FJZ2_9RHOB</name>
<evidence type="ECO:0000313" key="2">
    <source>
        <dbReference type="EMBL" id="SIN95540.1"/>
    </source>
</evidence>
<accession>A0A1N6FJZ2</accession>
<evidence type="ECO:0000256" key="1">
    <source>
        <dbReference type="SAM" id="SignalP"/>
    </source>
</evidence>
<dbReference type="Proteomes" id="UP000184932">
    <property type="component" value="Unassembled WGS sequence"/>
</dbReference>